<organism evidence="2 3">
    <name type="scientific">Carpinus fangiana</name>
    <dbReference type="NCBI Taxonomy" id="176857"/>
    <lineage>
        <taxon>Eukaryota</taxon>
        <taxon>Viridiplantae</taxon>
        <taxon>Streptophyta</taxon>
        <taxon>Embryophyta</taxon>
        <taxon>Tracheophyta</taxon>
        <taxon>Spermatophyta</taxon>
        <taxon>Magnoliopsida</taxon>
        <taxon>eudicotyledons</taxon>
        <taxon>Gunneridae</taxon>
        <taxon>Pentapetalae</taxon>
        <taxon>rosids</taxon>
        <taxon>fabids</taxon>
        <taxon>Fagales</taxon>
        <taxon>Betulaceae</taxon>
        <taxon>Carpinus</taxon>
    </lineage>
</organism>
<proteinExistence type="predicted"/>
<protein>
    <submittedName>
        <fullName evidence="2">Uncharacterized protein</fullName>
    </submittedName>
</protein>
<feature type="region of interest" description="Disordered" evidence="1">
    <location>
        <begin position="75"/>
        <end position="94"/>
    </location>
</feature>
<feature type="compositionally biased region" description="Basic residues" evidence="1">
    <location>
        <begin position="84"/>
        <end position="94"/>
    </location>
</feature>
<dbReference type="EMBL" id="VIBQ01000043">
    <property type="protein sequence ID" value="KAB8468453.1"/>
    <property type="molecule type" value="Genomic_DNA"/>
</dbReference>
<evidence type="ECO:0000256" key="1">
    <source>
        <dbReference type="SAM" id="MobiDB-lite"/>
    </source>
</evidence>
<evidence type="ECO:0000313" key="3">
    <source>
        <dbReference type="Proteomes" id="UP000327013"/>
    </source>
</evidence>
<dbReference type="Proteomes" id="UP000327013">
    <property type="component" value="Unassembled WGS sequence"/>
</dbReference>
<dbReference type="AlphaFoldDB" id="A0A5N6L173"/>
<accession>A0A5N6L173</accession>
<name>A0A5N6L173_9ROSI</name>
<sequence>MTKGDLSSPGGKTNRKAGQLIGKPIDRAPKQGMMGASNFHLLGVGAEKSSSYRLGLLGFDAYPIIRERGRFIQLNPHSKEDHKLRARRNRKYQH</sequence>
<dbReference type="OrthoDB" id="10649870at2759"/>
<comment type="caution">
    <text evidence="2">The sequence shown here is derived from an EMBL/GenBank/DDBJ whole genome shotgun (WGS) entry which is preliminary data.</text>
</comment>
<gene>
    <name evidence="2" type="ORF">FH972_025287</name>
</gene>
<keyword evidence="3" id="KW-1185">Reference proteome</keyword>
<feature type="region of interest" description="Disordered" evidence="1">
    <location>
        <begin position="1"/>
        <end position="29"/>
    </location>
</feature>
<evidence type="ECO:0000313" key="2">
    <source>
        <dbReference type="EMBL" id="KAB8468453.1"/>
    </source>
</evidence>
<reference evidence="2 3" key="1">
    <citation type="submission" date="2019-06" db="EMBL/GenBank/DDBJ databases">
        <title>A chromosomal-level reference genome of Carpinus fangiana (Coryloideae, Betulaceae).</title>
        <authorList>
            <person name="Yang X."/>
            <person name="Wang Z."/>
            <person name="Zhang L."/>
            <person name="Hao G."/>
            <person name="Liu J."/>
            <person name="Yang Y."/>
        </authorList>
    </citation>
    <scope>NUCLEOTIDE SEQUENCE [LARGE SCALE GENOMIC DNA]</scope>
    <source>
        <strain evidence="2">Cfa_2016G</strain>
        <tissue evidence="2">Leaf</tissue>
    </source>
</reference>